<sequence length="151" mass="17093">MKESNYHDTQFENTCRTANRHYKLDTISNPKGGGVGIVTLHSGRELSHQCTLQQNSRLANAEPELRADSQVQQSDKSVPLPFPTWTVPERRSETDENLLKLFKRVEINIPLLDAINQVPKYAKFLKELCIYKRKKMKGGVKTGGIVSALIK</sequence>
<dbReference type="Proteomes" id="UP000257109">
    <property type="component" value="Unassembled WGS sequence"/>
</dbReference>
<protein>
    <submittedName>
        <fullName evidence="2">Uncharacterized protein</fullName>
    </submittedName>
</protein>
<reference evidence="2" key="1">
    <citation type="submission" date="2018-05" db="EMBL/GenBank/DDBJ databases">
        <title>Draft genome of Mucuna pruriens seed.</title>
        <authorList>
            <person name="Nnadi N.E."/>
            <person name="Vos R."/>
            <person name="Hasami M.H."/>
            <person name="Devisetty U.K."/>
            <person name="Aguiy J.C."/>
        </authorList>
    </citation>
    <scope>NUCLEOTIDE SEQUENCE [LARGE SCALE GENOMIC DNA]</scope>
    <source>
        <strain evidence="2">JCA_2017</strain>
    </source>
</reference>
<evidence type="ECO:0000256" key="1">
    <source>
        <dbReference type="SAM" id="MobiDB-lite"/>
    </source>
</evidence>
<dbReference type="OrthoDB" id="1747121at2759"/>
<evidence type="ECO:0000313" key="3">
    <source>
        <dbReference type="Proteomes" id="UP000257109"/>
    </source>
</evidence>
<proteinExistence type="predicted"/>
<comment type="caution">
    <text evidence="2">The sequence shown here is derived from an EMBL/GenBank/DDBJ whole genome shotgun (WGS) entry which is preliminary data.</text>
</comment>
<keyword evidence="3" id="KW-1185">Reference proteome</keyword>
<accession>A0A371HGI1</accession>
<gene>
    <name evidence="2" type="ORF">CR513_14718</name>
</gene>
<dbReference type="AlphaFoldDB" id="A0A371HGI1"/>
<organism evidence="2 3">
    <name type="scientific">Mucuna pruriens</name>
    <name type="common">Velvet bean</name>
    <name type="synonym">Dolichos pruriens</name>
    <dbReference type="NCBI Taxonomy" id="157652"/>
    <lineage>
        <taxon>Eukaryota</taxon>
        <taxon>Viridiplantae</taxon>
        <taxon>Streptophyta</taxon>
        <taxon>Embryophyta</taxon>
        <taxon>Tracheophyta</taxon>
        <taxon>Spermatophyta</taxon>
        <taxon>Magnoliopsida</taxon>
        <taxon>eudicotyledons</taxon>
        <taxon>Gunneridae</taxon>
        <taxon>Pentapetalae</taxon>
        <taxon>rosids</taxon>
        <taxon>fabids</taxon>
        <taxon>Fabales</taxon>
        <taxon>Fabaceae</taxon>
        <taxon>Papilionoideae</taxon>
        <taxon>50 kb inversion clade</taxon>
        <taxon>NPAAA clade</taxon>
        <taxon>indigoferoid/millettioid clade</taxon>
        <taxon>Phaseoleae</taxon>
        <taxon>Mucuna</taxon>
    </lineage>
</organism>
<evidence type="ECO:0000313" key="2">
    <source>
        <dbReference type="EMBL" id="RDY01897.1"/>
    </source>
</evidence>
<dbReference type="EMBL" id="QJKJ01002654">
    <property type="protein sequence ID" value="RDY01897.1"/>
    <property type="molecule type" value="Genomic_DNA"/>
</dbReference>
<feature type="region of interest" description="Disordered" evidence="1">
    <location>
        <begin position="63"/>
        <end position="87"/>
    </location>
</feature>
<feature type="non-terminal residue" evidence="2">
    <location>
        <position position="1"/>
    </location>
</feature>
<name>A0A371HGI1_MUCPR</name>